<dbReference type="AlphaFoldDB" id="A0A9W8R3N7"/>
<accession>A0A9W8R3N7</accession>
<evidence type="ECO:0000256" key="1">
    <source>
        <dbReference type="SAM" id="MobiDB-lite"/>
    </source>
</evidence>
<comment type="caution">
    <text evidence="2">The sequence shown here is derived from an EMBL/GenBank/DDBJ whole genome shotgun (WGS) entry which is preliminary data.</text>
</comment>
<sequence length="110" mass="12283">MAPGNGRLVVDNDDRTDIDIPGDGNGDPMDIDNNGNDDNDNNNNTNDGGDEPEHRFYNCIVYQHLAGEGRIRETETRVQIENQPVRNQKLLRSPVIERLKHDVGLSTSVD</sequence>
<protein>
    <submittedName>
        <fullName evidence="2">Uncharacterized protein</fullName>
    </submittedName>
</protein>
<reference evidence="2" key="1">
    <citation type="submission" date="2022-09" db="EMBL/GenBank/DDBJ databases">
        <title>Fusarium specimens isolated from Avocado Roots.</title>
        <authorList>
            <person name="Stajich J."/>
            <person name="Roper C."/>
            <person name="Heimlech-Rivalta G."/>
        </authorList>
    </citation>
    <scope>NUCLEOTIDE SEQUENCE</scope>
    <source>
        <strain evidence="2">A02</strain>
    </source>
</reference>
<keyword evidence="3" id="KW-1185">Reference proteome</keyword>
<proteinExistence type="predicted"/>
<organism evidence="2 3">
    <name type="scientific">Fusarium falciforme</name>
    <dbReference type="NCBI Taxonomy" id="195108"/>
    <lineage>
        <taxon>Eukaryota</taxon>
        <taxon>Fungi</taxon>
        <taxon>Dikarya</taxon>
        <taxon>Ascomycota</taxon>
        <taxon>Pezizomycotina</taxon>
        <taxon>Sordariomycetes</taxon>
        <taxon>Hypocreomycetidae</taxon>
        <taxon>Hypocreales</taxon>
        <taxon>Nectriaceae</taxon>
        <taxon>Fusarium</taxon>
        <taxon>Fusarium solani species complex</taxon>
    </lineage>
</organism>
<feature type="region of interest" description="Disordered" evidence="1">
    <location>
        <begin position="1"/>
        <end position="53"/>
    </location>
</feature>
<feature type="compositionally biased region" description="Low complexity" evidence="1">
    <location>
        <begin position="19"/>
        <end position="34"/>
    </location>
</feature>
<evidence type="ECO:0000313" key="2">
    <source>
        <dbReference type="EMBL" id="KAJ4186030.1"/>
    </source>
</evidence>
<name>A0A9W8R3N7_9HYPO</name>
<evidence type="ECO:0000313" key="3">
    <source>
        <dbReference type="Proteomes" id="UP001152087"/>
    </source>
</evidence>
<dbReference type="OrthoDB" id="5103128at2759"/>
<gene>
    <name evidence="2" type="ORF">NW755_007883</name>
</gene>
<dbReference type="EMBL" id="JAOQAV010000021">
    <property type="protein sequence ID" value="KAJ4186030.1"/>
    <property type="molecule type" value="Genomic_DNA"/>
</dbReference>
<dbReference type="Proteomes" id="UP001152087">
    <property type="component" value="Unassembled WGS sequence"/>
</dbReference>